<proteinExistence type="predicted"/>
<reference evidence="1" key="2">
    <citation type="submission" date="2016-05" db="EMBL/GenBank/DDBJ databases">
        <title>Comparative analysis highlights variable genome content of wheat rusts and divergence of the mating loci.</title>
        <authorList>
            <person name="Cuomo C.A."/>
            <person name="Bakkeren G."/>
            <person name="Szabo L."/>
            <person name="Khalil H."/>
            <person name="Joly D."/>
            <person name="Goldberg J."/>
            <person name="Young S."/>
            <person name="Zeng Q."/>
            <person name="Fellers J."/>
        </authorList>
    </citation>
    <scope>NUCLEOTIDE SEQUENCE [LARGE SCALE GENOMIC DNA]</scope>
    <source>
        <strain evidence="1">1-1 BBBD Race 1</strain>
    </source>
</reference>
<name>A0A180H462_PUCT1</name>
<reference evidence="2" key="4">
    <citation type="submission" date="2025-05" db="UniProtKB">
        <authorList>
            <consortium name="EnsemblFungi"/>
        </authorList>
    </citation>
    <scope>IDENTIFICATION</scope>
    <source>
        <strain evidence="2">isolate 1-1 / race 1 (BBBD)</strain>
    </source>
</reference>
<dbReference type="VEuPathDB" id="FungiDB:PTTG_10466"/>
<dbReference type="OrthoDB" id="2507563at2759"/>
<gene>
    <name evidence="1" type="ORF">PTTG_10466</name>
</gene>
<reference evidence="1" key="1">
    <citation type="submission" date="2009-11" db="EMBL/GenBank/DDBJ databases">
        <authorList>
            <consortium name="The Broad Institute Genome Sequencing Platform"/>
            <person name="Ward D."/>
            <person name="Feldgarden M."/>
            <person name="Earl A."/>
            <person name="Young S.K."/>
            <person name="Zeng Q."/>
            <person name="Koehrsen M."/>
            <person name="Alvarado L."/>
            <person name="Berlin A."/>
            <person name="Bochicchio J."/>
            <person name="Borenstein D."/>
            <person name="Chapman S.B."/>
            <person name="Chen Z."/>
            <person name="Engels R."/>
            <person name="Freedman E."/>
            <person name="Gellesch M."/>
            <person name="Goldberg J."/>
            <person name="Griggs A."/>
            <person name="Gujja S."/>
            <person name="Heilman E."/>
            <person name="Heiman D."/>
            <person name="Hepburn T."/>
            <person name="Howarth C."/>
            <person name="Jen D."/>
            <person name="Larson L."/>
            <person name="Lewis B."/>
            <person name="Mehta T."/>
            <person name="Park D."/>
            <person name="Pearson M."/>
            <person name="Roberts A."/>
            <person name="Saif S."/>
            <person name="Shea T."/>
            <person name="Shenoy N."/>
            <person name="Sisk P."/>
            <person name="Stolte C."/>
            <person name="Sykes S."/>
            <person name="Thomson T."/>
            <person name="Walk T."/>
            <person name="White J."/>
            <person name="Yandava C."/>
            <person name="Izard J."/>
            <person name="Baranova O.V."/>
            <person name="Blanton J.M."/>
            <person name="Tanner A.C."/>
            <person name="Dewhirst F.E."/>
            <person name="Haas B."/>
            <person name="Nusbaum C."/>
            <person name="Birren B."/>
        </authorList>
    </citation>
    <scope>NUCLEOTIDE SEQUENCE [LARGE SCALE GENOMIC DNA]</scope>
    <source>
        <strain evidence="1">1-1 BBBD Race 1</strain>
    </source>
</reference>
<protein>
    <submittedName>
        <fullName evidence="1 2">Uncharacterized protein</fullName>
    </submittedName>
</protein>
<dbReference type="AlphaFoldDB" id="A0A180H462"/>
<organism evidence="1">
    <name type="scientific">Puccinia triticina (isolate 1-1 / race 1 (BBBD))</name>
    <name type="common">Brown leaf rust fungus</name>
    <dbReference type="NCBI Taxonomy" id="630390"/>
    <lineage>
        <taxon>Eukaryota</taxon>
        <taxon>Fungi</taxon>
        <taxon>Dikarya</taxon>
        <taxon>Basidiomycota</taxon>
        <taxon>Pucciniomycotina</taxon>
        <taxon>Pucciniomycetes</taxon>
        <taxon>Pucciniales</taxon>
        <taxon>Pucciniaceae</taxon>
        <taxon>Puccinia</taxon>
    </lineage>
</organism>
<dbReference type="Proteomes" id="UP000005240">
    <property type="component" value="Unassembled WGS sequence"/>
</dbReference>
<keyword evidence="3" id="KW-1185">Reference proteome</keyword>
<reference evidence="2 3" key="3">
    <citation type="journal article" date="2017" name="G3 (Bethesda)">
        <title>Comparative analysis highlights variable genome content of wheat rusts and divergence of the mating loci.</title>
        <authorList>
            <person name="Cuomo C.A."/>
            <person name="Bakkeren G."/>
            <person name="Khalil H.B."/>
            <person name="Panwar V."/>
            <person name="Joly D."/>
            <person name="Linning R."/>
            <person name="Sakthikumar S."/>
            <person name="Song X."/>
            <person name="Adiconis X."/>
            <person name="Fan L."/>
            <person name="Goldberg J.M."/>
            <person name="Levin J.Z."/>
            <person name="Young S."/>
            <person name="Zeng Q."/>
            <person name="Anikster Y."/>
            <person name="Bruce M."/>
            <person name="Wang M."/>
            <person name="Yin C."/>
            <person name="McCallum B."/>
            <person name="Szabo L.J."/>
            <person name="Hulbert S."/>
            <person name="Chen X."/>
            <person name="Fellers J.P."/>
        </authorList>
    </citation>
    <scope>NUCLEOTIDE SEQUENCE</scope>
    <source>
        <strain evidence="3">Isolate 1-1 / race 1 (BBBD)</strain>
        <strain evidence="2">isolate 1-1 / race 1 (BBBD)</strain>
    </source>
</reference>
<evidence type="ECO:0000313" key="1">
    <source>
        <dbReference type="EMBL" id="OAV99448.1"/>
    </source>
</evidence>
<sequence>MGFTVEVAKDLKDAIFKLGKGVANLMEKARKNAKQPPDLAESAGIGLVNAEDGDLAASDFLKKTKEVMEILRKSKCTYLRPQQQELDAPRKQMALDHLNDALVNFLMILERHNIASRKWLVDLLDSRQGVEIIFNYLARRFPGLRDDIDVPNAYLITDFKKALLESPFTAELQGLFKYLGYTGWQWLERLHLTNQMSAVDRRFDGSVFSPKNWKEAPVQFLYLTSLTNLQATVNSGGYQGEMKHLLGFLAEQIDDVSKPSGEISITSPPIMKILSLKVLHSMVRFLGRYHLGLSVMEQATIPTSKWPKEVEAQQFQNLDSLIMFFSGVIKSVYFQHGQSMQELVSYWNLDDPVPMIYLSDIQEIADQPMTPTLVGQKMARYQESPDQLRYFGPMMNKFANTLRDTPNPKEARDPLDRLKPIVFLDS</sequence>
<evidence type="ECO:0000313" key="2">
    <source>
        <dbReference type="EnsemblFungi" id="PTTG_10466-t43_1-p1"/>
    </source>
</evidence>
<evidence type="ECO:0000313" key="3">
    <source>
        <dbReference type="Proteomes" id="UP000005240"/>
    </source>
</evidence>
<accession>A0A180H462</accession>
<dbReference type="EMBL" id="ADAS02000003">
    <property type="protein sequence ID" value="OAV99448.1"/>
    <property type="molecule type" value="Genomic_DNA"/>
</dbReference>
<dbReference type="EnsemblFungi" id="PTTG_10466-t43_1">
    <property type="protein sequence ID" value="PTTG_10466-t43_1-p1"/>
    <property type="gene ID" value="PTTG_10466"/>
</dbReference>